<keyword evidence="5 9" id="KW-0798">TonB box</keyword>
<dbReference type="OrthoDB" id="9768177at2"/>
<keyword evidence="2 8" id="KW-0813">Transport</keyword>
<evidence type="ECO:0000256" key="8">
    <source>
        <dbReference type="PROSITE-ProRule" id="PRU01360"/>
    </source>
</evidence>
<organism evidence="13 14">
    <name type="scientific">Flagellimonas maritima</name>
    <dbReference type="NCBI Taxonomy" id="1383885"/>
    <lineage>
        <taxon>Bacteria</taxon>
        <taxon>Pseudomonadati</taxon>
        <taxon>Bacteroidota</taxon>
        <taxon>Flavobacteriia</taxon>
        <taxon>Flavobacteriales</taxon>
        <taxon>Flavobacteriaceae</taxon>
        <taxon>Flagellimonas</taxon>
    </lineage>
</organism>
<dbReference type="Gene3D" id="2.170.130.10">
    <property type="entry name" value="TonB-dependent receptor, plug domain"/>
    <property type="match status" value="1"/>
</dbReference>
<evidence type="ECO:0000256" key="2">
    <source>
        <dbReference type="ARBA" id="ARBA00022448"/>
    </source>
</evidence>
<dbReference type="Proteomes" id="UP000248536">
    <property type="component" value="Chromosome"/>
</dbReference>
<dbReference type="Gene3D" id="2.40.170.20">
    <property type="entry name" value="TonB-dependent receptor, beta-barrel domain"/>
    <property type="match status" value="1"/>
</dbReference>
<dbReference type="EMBL" id="CP030104">
    <property type="protein sequence ID" value="AWX43897.1"/>
    <property type="molecule type" value="Genomic_DNA"/>
</dbReference>
<evidence type="ECO:0000256" key="10">
    <source>
        <dbReference type="SAM" id="SignalP"/>
    </source>
</evidence>
<evidence type="ECO:0000313" key="14">
    <source>
        <dbReference type="Proteomes" id="UP000248536"/>
    </source>
</evidence>
<dbReference type="Pfam" id="PF07715">
    <property type="entry name" value="Plug"/>
    <property type="match status" value="1"/>
</dbReference>
<keyword evidence="6 8" id="KW-0472">Membrane</keyword>
<dbReference type="KEGG" id="spon:HME9304_00895"/>
<dbReference type="InterPro" id="IPR023997">
    <property type="entry name" value="TonB-dep_OMP_SusC/RagA_CS"/>
</dbReference>
<accession>A0A2Z4LRN2</accession>
<dbReference type="InterPro" id="IPR039426">
    <property type="entry name" value="TonB-dep_rcpt-like"/>
</dbReference>
<dbReference type="Pfam" id="PF13715">
    <property type="entry name" value="CarbopepD_reg_2"/>
    <property type="match status" value="1"/>
</dbReference>
<dbReference type="Gene3D" id="2.60.40.1120">
    <property type="entry name" value="Carboxypeptidase-like, regulatory domain"/>
    <property type="match status" value="1"/>
</dbReference>
<dbReference type="InterPro" id="IPR012910">
    <property type="entry name" value="Plug_dom"/>
</dbReference>
<dbReference type="NCBIfam" id="TIGR04057">
    <property type="entry name" value="SusC_RagA_signa"/>
    <property type="match status" value="1"/>
</dbReference>
<protein>
    <submittedName>
        <fullName evidence="13">TonB-dependent receptor SusC</fullName>
    </submittedName>
</protein>
<evidence type="ECO:0000256" key="9">
    <source>
        <dbReference type="RuleBase" id="RU003357"/>
    </source>
</evidence>
<evidence type="ECO:0000256" key="1">
    <source>
        <dbReference type="ARBA" id="ARBA00004571"/>
    </source>
</evidence>
<comment type="subcellular location">
    <subcellularLocation>
        <location evidence="1 8">Cell outer membrane</location>
        <topology evidence="1 8">Multi-pass membrane protein</topology>
    </subcellularLocation>
</comment>
<evidence type="ECO:0000256" key="6">
    <source>
        <dbReference type="ARBA" id="ARBA00023136"/>
    </source>
</evidence>
<feature type="chain" id="PRO_5016376874" evidence="10">
    <location>
        <begin position="23"/>
        <end position="1102"/>
    </location>
</feature>
<dbReference type="PROSITE" id="PS52016">
    <property type="entry name" value="TONB_DEPENDENT_REC_3"/>
    <property type="match status" value="1"/>
</dbReference>
<dbReference type="AlphaFoldDB" id="A0A2Z4LRN2"/>
<comment type="similarity">
    <text evidence="8 9">Belongs to the TonB-dependent receptor family.</text>
</comment>
<dbReference type="Pfam" id="PF00593">
    <property type="entry name" value="TonB_dep_Rec_b-barrel"/>
    <property type="match status" value="1"/>
</dbReference>
<dbReference type="GO" id="GO:0009279">
    <property type="term" value="C:cell outer membrane"/>
    <property type="evidence" value="ECO:0007669"/>
    <property type="project" value="UniProtKB-SubCell"/>
</dbReference>
<keyword evidence="7 8" id="KW-0998">Cell outer membrane</keyword>
<feature type="signal peptide" evidence="10">
    <location>
        <begin position="1"/>
        <end position="22"/>
    </location>
</feature>
<evidence type="ECO:0000259" key="12">
    <source>
        <dbReference type="Pfam" id="PF07715"/>
    </source>
</evidence>
<evidence type="ECO:0000259" key="11">
    <source>
        <dbReference type="Pfam" id="PF00593"/>
    </source>
</evidence>
<dbReference type="SUPFAM" id="SSF49464">
    <property type="entry name" value="Carboxypeptidase regulatory domain-like"/>
    <property type="match status" value="1"/>
</dbReference>
<feature type="domain" description="TonB-dependent receptor-like beta-barrel" evidence="11">
    <location>
        <begin position="467"/>
        <end position="889"/>
    </location>
</feature>
<reference evidence="13 14" key="1">
    <citation type="submission" date="2018-06" db="EMBL/GenBank/DDBJ databases">
        <title>Spongiibacterium sp. HME9304 Genome sequencing and assembly.</title>
        <authorList>
            <person name="Kang H."/>
            <person name="Kim H."/>
            <person name="Joh K."/>
        </authorList>
    </citation>
    <scope>NUCLEOTIDE SEQUENCE [LARGE SCALE GENOMIC DNA]</scope>
    <source>
        <strain evidence="13 14">HME9304</strain>
    </source>
</reference>
<keyword evidence="14" id="KW-1185">Reference proteome</keyword>
<proteinExistence type="inferred from homology"/>
<dbReference type="RefSeq" id="WP_112377419.1">
    <property type="nucleotide sequence ID" value="NZ_CP030104.1"/>
</dbReference>
<evidence type="ECO:0000256" key="7">
    <source>
        <dbReference type="ARBA" id="ARBA00023237"/>
    </source>
</evidence>
<dbReference type="SUPFAM" id="SSF56935">
    <property type="entry name" value="Porins"/>
    <property type="match status" value="1"/>
</dbReference>
<dbReference type="NCBIfam" id="TIGR04056">
    <property type="entry name" value="OMP_RagA_SusC"/>
    <property type="match status" value="1"/>
</dbReference>
<keyword evidence="3 8" id="KW-1134">Transmembrane beta strand</keyword>
<dbReference type="InterPro" id="IPR037066">
    <property type="entry name" value="Plug_dom_sf"/>
</dbReference>
<dbReference type="InterPro" id="IPR036942">
    <property type="entry name" value="Beta-barrel_TonB_sf"/>
</dbReference>
<keyword evidence="10" id="KW-0732">Signal</keyword>
<dbReference type="InterPro" id="IPR023996">
    <property type="entry name" value="TonB-dep_OMP_SusC/RagA"/>
</dbReference>
<dbReference type="InterPro" id="IPR000531">
    <property type="entry name" value="Beta-barrel_TonB"/>
</dbReference>
<feature type="domain" description="TonB-dependent receptor plug" evidence="12">
    <location>
        <begin position="120"/>
        <end position="244"/>
    </location>
</feature>
<evidence type="ECO:0000256" key="5">
    <source>
        <dbReference type="ARBA" id="ARBA00023077"/>
    </source>
</evidence>
<keyword evidence="4 8" id="KW-0812">Transmembrane</keyword>
<name>A0A2Z4LRN2_9FLAO</name>
<dbReference type="InterPro" id="IPR008969">
    <property type="entry name" value="CarboxyPept-like_regulatory"/>
</dbReference>
<sequence length="1102" mass="121136">MKSKLTLMLTPLLVLCMSFSFGQEKTISGNVTDQNGLPLPGVSVVVVGTTSGTQTDFDGNYTISANEGQVLRFSYLGQRTVNRTVGSSDTISIQMEEDAQALDEVVVVGYGTTTKEAFVGTAAVVEAENLDAKSNPNIAQALTGEVAGLTVVNTSGQPGNASTIRIRGYGSVNGNRNPLYVVDGVPFTVPRVPNSDVGDDDDEQTFANTISPLNSINPQDIASVTVLKDATATAIYGSRGANGVIVITTKKGRSGDATIEVDFKTGFNSQLIPRYDVLQSPEEYIGYTWEGKFNRGVATGEADPVAFANATLFDANAGIDPGYNLWNVNSTSELIDPETRTVRPGVTRKYTPEKYADLSFQAAIRTEGNVRMSGGNEKTSYYVSAGFLDDNGYALNTGFERYNTRLNLTSQIKDWLKVGSNITYSYSESQNNGQTVGSENLFEFADKNPPIYPVFLRDNDGNLVPDPIFGGFQYDFGSPSGFRDRNSANLLNPVASAVYDFLGSRRHDMIGNFSAEINLAEGLVFETRYGVQFANDIQKSYGNPFYGTAVQQGGTLFQREQQDVTTNFLQLLRYNKNFGNHGFDALIAHESNDYTRNFSSGNKRDVAVPGLLELDNFAVTQGQPVGFSEGATLESYFSQVNYNYNSTYFLSGSVRTDGSSRFINDKWGVFWSIGGSWIASNESFLENSKLFSYLKLKASYGVIGDQEGIDFYQSDDTFNVTNLNDGLSISERRNGNPDLTWEESKMFQTGVELSLGRFLDVNVDYYRKNTENLFFDRRVGSSQGISTVTVNDGELRNTGLEFSLTAHLIQTENAKLDLTINGEHIDNEIVTMPLWVDPQTQELVPRPIDASPPLFAYSRGSSIFDFYLREYAGVDPETGVMLWNEYFNDANGNGTLDDGEESIADLFPYTLNNPDATIASQTTTRYADATLKYVDKSAIPTLRGAFRLAGSYKNFSLAAQFTYQFGGWAHDTQYSELMNDRFGAGSNNFHTDISRRWQQPGDITDVPRISDGFDQNIGSSSTRWLIKSDFIALNNVRLGYQVPTRLLSNTGLQNINVWVSGDNLYIGSKRDGFNPTTSETGNTGRRLYAPLSTVTMGVSVKF</sequence>
<evidence type="ECO:0000256" key="4">
    <source>
        <dbReference type="ARBA" id="ARBA00022692"/>
    </source>
</evidence>
<gene>
    <name evidence="13" type="ORF">HME9304_00895</name>
</gene>
<evidence type="ECO:0000256" key="3">
    <source>
        <dbReference type="ARBA" id="ARBA00022452"/>
    </source>
</evidence>
<keyword evidence="13" id="KW-0675">Receptor</keyword>
<evidence type="ECO:0000313" key="13">
    <source>
        <dbReference type="EMBL" id="AWX43897.1"/>
    </source>
</evidence>